<feature type="transmembrane region" description="Helical" evidence="8">
    <location>
        <begin position="398"/>
        <end position="418"/>
    </location>
</feature>
<name>A0A1V6RDU5_9EURO</name>
<feature type="transmembrane region" description="Helical" evidence="8">
    <location>
        <begin position="205"/>
        <end position="225"/>
    </location>
</feature>
<feature type="transmembrane region" description="Helical" evidence="8">
    <location>
        <begin position="116"/>
        <end position="137"/>
    </location>
</feature>
<evidence type="ECO:0000256" key="7">
    <source>
        <dbReference type="SAM" id="MobiDB-lite"/>
    </source>
</evidence>
<feature type="transmembrane region" description="Helical" evidence="8">
    <location>
        <begin position="178"/>
        <end position="196"/>
    </location>
</feature>
<evidence type="ECO:0000256" key="4">
    <source>
        <dbReference type="ARBA" id="ARBA00022692"/>
    </source>
</evidence>
<dbReference type="Gene3D" id="1.20.1250.20">
    <property type="entry name" value="MFS general substrate transporter like domains"/>
    <property type="match status" value="2"/>
</dbReference>
<feature type="compositionally biased region" description="Polar residues" evidence="7">
    <location>
        <begin position="31"/>
        <end position="41"/>
    </location>
</feature>
<evidence type="ECO:0000256" key="3">
    <source>
        <dbReference type="ARBA" id="ARBA00022448"/>
    </source>
</evidence>
<evidence type="ECO:0000256" key="1">
    <source>
        <dbReference type="ARBA" id="ARBA00004141"/>
    </source>
</evidence>
<dbReference type="STRING" id="60172.A0A1V6RDU5"/>
<keyword evidence="6 8" id="KW-0472">Membrane</keyword>
<feature type="transmembrane region" description="Helical" evidence="8">
    <location>
        <begin position="237"/>
        <end position="257"/>
    </location>
</feature>
<dbReference type="Pfam" id="PF07690">
    <property type="entry name" value="MFS_1"/>
    <property type="match status" value="1"/>
</dbReference>
<sequence>MVVINLTRGRKDRAIVEDLRPTQENEKTDTNVEQNTVDDGLNNLSRAEKETREHPDEVSANAADGVRKAEAVALVWSKKAVVATYAWIWICFFMLALHSSIGSNVLYYAYSNFQNASQVSTATILASIVGGVLKLPIGKILTLWGRAEGLIIFTGVYILGIIILAACNNANSYAAGYVLYWVGYDAIYIILDIFIADTSGMRNRAFAFAFASTPFICTSFTGPLAATHFLETSNWRWAYGSFAIIMPFVFLPLAGVFKYYENKARKMGILRRPVSGRTTMQSIVHYLHEFDIIGAFILMAAFILFLLPFSLANYGRAQYGEAAFIAPLVIGFCLFFVFAAWEKWFARTHFIPYQLFRDRTVFGACGLSAILYFSFYSWDLYYYYFVMVVYNLDVTMTGYMTAIYTVGSCFWSPIFGLWIRYVKEFKYSCLFFALPLMTLGAGLMIHFRGSDSDIGYVIMCQIFIAFAGGMMVIGEQMAVMCASDREGIPMMISLVSLFSNLGGAIGYAVSAAIYANTFPQGLREALPESAKDQWAAIYAGGYVAQMKFLPGTKERDAINFAYGYSQKYGCIAATAILVLAVPCIDTQDDYDCYNPKKEEKGTKSKSHVTILLKASKQYKRHFTRHLIYYPFENSRPSRDLGLFRNPKRCDNIGDAEPNHVNSRTDDLNSCHFCLSEPINETEYPVLKPDRLFGAWDV</sequence>
<feature type="transmembrane region" description="Helical" evidence="8">
    <location>
        <begin position="494"/>
        <end position="515"/>
    </location>
</feature>
<keyword evidence="5 8" id="KW-1133">Transmembrane helix</keyword>
<keyword evidence="3" id="KW-0813">Transport</keyword>
<feature type="transmembrane region" description="Helical" evidence="8">
    <location>
        <begin position="322"/>
        <end position="341"/>
    </location>
</feature>
<dbReference type="EMBL" id="MDYO01000006">
    <property type="protein sequence ID" value="OQD99473.1"/>
    <property type="molecule type" value="Genomic_DNA"/>
</dbReference>
<dbReference type="InterPro" id="IPR011701">
    <property type="entry name" value="MFS"/>
</dbReference>
<proteinExistence type="inferred from homology"/>
<feature type="transmembrane region" description="Helical" evidence="8">
    <location>
        <begin position="149"/>
        <end position="166"/>
    </location>
</feature>
<dbReference type="SUPFAM" id="SSF103473">
    <property type="entry name" value="MFS general substrate transporter"/>
    <property type="match status" value="1"/>
</dbReference>
<protein>
    <recommendedName>
        <fullName evidence="11">Major facilitator superfamily (MFS) profile domain-containing protein</fullName>
    </recommendedName>
</protein>
<feature type="transmembrane region" description="Helical" evidence="8">
    <location>
        <begin position="290"/>
        <end position="310"/>
    </location>
</feature>
<comment type="subcellular location">
    <subcellularLocation>
        <location evidence="1">Membrane</location>
        <topology evidence="1">Multi-pass membrane protein</topology>
    </subcellularLocation>
</comment>
<evidence type="ECO:0000256" key="6">
    <source>
        <dbReference type="ARBA" id="ARBA00023136"/>
    </source>
</evidence>
<dbReference type="GO" id="GO:0005886">
    <property type="term" value="C:plasma membrane"/>
    <property type="evidence" value="ECO:0007669"/>
    <property type="project" value="TreeGrafter"/>
</dbReference>
<gene>
    <name evidence="9" type="ORF">PENSOL_c006G06156</name>
</gene>
<evidence type="ECO:0000256" key="2">
    <source>
        <dbReference type="ARBA" id="ARBA00008335"/>
    </source>
</evidence>
<dbReference type="InterPro" id="IPR036259">
    <property type="entry name" value="MFS_trans_sf"/>
</dbReference>
<dbReference type="Proteomes" id="UP000191612">
    <property type="component" value="Unassembled WGS sequence"/>
</dbReference>
<keyword evidence="10" id="KW-1185">Reference proteome</keyword>
<dbReference type="FunFam" id="1.20.1250.20:FF:000284">
    <property type="entry name" value="Siderophore iron transporter mirB"/>
    <property type="match status" value="1"/>
</dbReference>
<dbReference type="GO" id="GO:0022857">
    <property type="term" value="F:transmembrane transporter activity"/>
    <property type="evidence" value="ECO:0007669"/>
    <property type="project" value="InterPro"/>
</dbReference>
<dbReference type="AlphaFoldDB" id="A0A1V6RDU5"/>
<comment type="caution">
    <text evidence="9">The sequence shown here is derived from an EMBL/GenBank/DDBJ whole genome shotgun (WGS) entry which is preliminary data.</text>
</comment>
<accession>A0A1V6RDU5</accession>
<feature type="transmembrane region" description="Helical" evidence="8">
    <location>
        <begin position="430"/>
        <end position="448"/>
    </location>
</feature>
<reference evidence="10" key="1">
    <citation type="journal article" date="2017" name="Nat. Microbiol.">
        <title>Global analysis of biosynthetic gene clusters reveals vast potential of secondary metabolite production in Penicillium species.</title>
        <authorList>
            <person name="Nielsen J.C."/>
            <person name="Grijseels S."/>
            <person name="Prigent S."/>
            <person name="Ji B."/>
            <person name="Dainat J."/>
            <person name="Nielsen K.F."/>
            <person name="Frisvad J.C."/>
            <person name="Workman M."/>
            <person name="Nielsen J."/>
        </authorList>
    </citation>
    <scope>NUCLEOTIDE SEQUENCE [LARGE SCALE GENOMIC DNA]</scope>
    <source>
        <strain evidence="10">IBT 29525</strain>
    </source>
</reference>
<feature type="transmembrane region" description="Helical" evidence="8">
    <location>
        <begin position="454"/>
        <end position="473"/>
    </location>
</feature>
<feature type="transmembrane region" description="Helical" evidence="8">
    <location>
        <begin position="86"/>
        <end position="110"/>
    </location>
</feature>
<evidence type="ECO:0000313" key="9">
    <source>
        <dbReference type="EMBL" id="OQD99473.1"/>
    </source>
</evidence>
<dbReference type="PANTHER" id="PTHR23501">
    <property type="entry name" value="MAJOR FACILITATOR SUPERFAMILY"/>
    <property type="match status" value="1"/>
</dbReference>
<evidence type="ECO:0000256" key="8">
    <source>
        <dbReference type="SAM" id="Phobius"/>
    </source>
</evidence>
<evidence type="ECO:0000256" key="5">
    <source>
        <dbReference type="ARBA" id="ARBA00022989"/>
    </source>
</evidence>
<feature type="transmembrane region" description="Helical" evidence="8">
    <location>
        <begin position="361"/>
        <end position="378"/>
    </location>
</feature>
<organism evidence="9 10">
    <name type="scientific">Penicillium solitum</name>
    <dbReference type="NCBI Taxonomy" id="60172"/>
    <lineage>
        <taxon>Eukaryota</taxon>
        <taxon>Fungi</taxon>
        <taxon>Dikarya</taxon>
        <taxon>Ascomycota</taxon>
        <taxon>Pezizomycotina</taxon>
        <taxon>Eurotiomycetes</taxon>
        <taxon>Eurotiomycetidae</taxon>
        <taxon>Eurotiales</taxon>
        <taxon>Aspergillaceae</taxon>
        <taxon>Penicillium</taxon>
    </lineage>
</organism>
<evidence type="ECO:0000313" key="10">
    <source>
        <dbReference type="Proteomes" id="UP000191612"/>
    </source>
</evidence>
<feature type="region of interest" description="Disordered" evidence="7">
    <location>
        <begin position="21"/>
        <end position="41"/>
    </location>
</feature>
<dbReference type="PANTHER" id="PTHR23501:SF107">
    <property type="entry name" value="TRANSPORTER, PUTATIVE (AFU_ORTHOLOGUE AFUA_7G04730)-RELATED"/>
    <property type="match status" value="1"/>
</dbReference>
<evidence type="ECO:0008006" key="11">
    <source>
        <dbReference type="Google" id="ProtNLM"/>
    </source>
</evidence>
<feature type="compositionally biased region" description="Basic and acidic residues" evidence="7">
    <location>
        <begin position="21"/>
        <end position="30"/>
    </location>
</feature>
<keyword evidence="4 8" id="KW-0812">Transmembrane</keyword>
<comment type="similarity">
    <text evidence="2">Belongs to the major facilitator superfamily.</text>
</comment>